<keyword evidence="4" id="KW-1185">Reference proteome</keyword>
<keyword evidence="1" id="KW-0812">Transmembrane</keyword>
<accession>A0AAD4MRX6</accession>
<keyword evidence="1" id="KW-0472">Membrane</keyword>
<dbReference type="PANTHER" id="PTHR14684:SF2">
    <property type="entry name" value="THIOREDOXIN DOMAIN-CONTAINING PROTEIN 15"/>
    <property type="match status" value="1"/>
</dbReference>
<keyword evidence="2" id="KW-0732">Signal</keyword>
<organism evidence="3 4">
    <name type="scientific">Ditylenchus destructor</name>
    <dbReference type="NCBI Taxonomy" id="166010"/>
    <lineage>
        <taxon>Eukaryota</taxon>
        <taxon>Metazoa</taxon>
        <taxon>Ecdysozoa</taxon>
        <taxon>Nematoda</taxon>
        <taxon>Chromadorea</taxon>
        <taxon>Rhabditida</taxon>
        <taxon>Tylenchina</taxon>
        <taxon>Tylenchomorpha</taxon>
        <taxon>Sphaerularioidea</taxon>
        <taxon>Anguinidae</taxon>
        <taxon>Anguininae</taxon>
        <taxon>Ditylenchus</taxon>
    </lineage>
</organism>
<reference evidence="3" key="1">
    <citation type="submission" date="2022-01" db="EMBL/GenBank/DDBJ databases">
        <title>Genome Sequence Resource for Two Populations of Ditylenchus destructor, the Migratory Endoparasitic Phytonematode.</title>
        <authorList>
            <person name="Zhang H."/>
            <person name="Lin R."/>
            <person name="Xie B."/>
        </authorList>
    </citation>
    <scope>NUCLEOTIDE SEQUENCE</scope>
    <source>
        <strain evidence="3">BazhouSP</strain>
    </source>
</reference>
<dbReference type="AlphaFoldDB" id="A0AAD4MRX6"/>
<evidence type="ECO:0008006" key="5">
    <source>
        <dbReference type="Google" id="ProtNLM"/>
    </source>
</evidence>
<evidence type="ECO:0000256" key="1">
    <source>
        <dbReference type="SAM" id="Phobius"/>
    </source>
</evidence>
<dbReference type="SUPFAM" id="SSF52833">
    <property type="entry name" value="Thioredoxin-like"/>
    <property type="match status" value="1"/>
</dbReference>
<evidence type="ECO:0000313" key="3">
    <source>
        <dbReference type="EMBL" id="KAI1701735.1"/>
    </source>
</evidence>
<dbReference type="InterPro" id="IPR036249">
    <property type="entry name" value="Thioredoxin-like_sf"/>
</dbReference>
<feature type="transmembrane region" description="Helical" evidence="1">
    <location>
        <begin position="268"/>
        <end position="286"/>
    </location>
</feature>
<feature type="signal peptide" evidence="2">
    <location>
        <begin position="1"/>
        <end position="28"/>
    </location>
</feature>
<sequence>MIAKNFSIWSINSLVILILSWQFPTHHSFLFSSRPIEYLTPEPTQPTCPAFNYFDFYWRKQCPAEVGKDLKCVVGLPGDVHSTGVLNCGTVEPYSFPHIQVLNATEMLEALRHRDEYGRPWCMLSLLYSPNCVFSAKIASTFHQVAPMFPKLRVVAVDVSAGGKHTEQLIAQFGIASTPVIALWENGYPRFKLHDDYSQLDSLIETIHLKTDLRSENISNIPVELSDDALTEPDGNTTLTIEFVKKHPTEKEFLAQFYYLQEELGFDWYFLAALVTMCFNVVYYVHNSDHAKEYIRLWLAGILERR</sequence>
<dbReference type="Gene3D" id="3.40.30.10">
    <property type="entry name" value="Glutaredoxin"/>
    <property type="match status" value="1"/>
</dbReference>
<keyword evidence="1" id="KW-1133">Transmembrane helix</keyword>
<protein>
    <recommendedName>
        <fullName evidence="5">Thioredoxin domain-containing protein</fullName>
    </recommendedName>
</protein>
<dbReference type="EMBL" id="JAKKPZ010000112">
    <property type="protein sequence ID" value="KAI1701735.1"/>
    <property type="molecule type" value="Genomic_DNA"/>
</dbReference>
<gene>
    <name evidence="3" type="ORF">DdX_15907</name>
</gene>
<dbReference type="Proteomes" id="UP001201812">
    <property type="component" value="Unassembled WGS sequence"/>
</dbReference>
<dbReference type="InterPro" id="IPR042418">
    <property type="entry name" value="TXNDC15"/>
</dbReference>
<evidence type="ECO:0000313" key="4">
    <source>
        <dbReference type="Proteomes" id="UP001201812"/>
    </source>
</evidence>
<evidence type="ECO:0000256" key="2">
    <source>
        <dbReference type="SAM" id="SignalP"/>
    </source>
</evidence>
<dbReference type="GO" id="GO:0005929">
    <property type="term" value="C:cilium"/>
    <property type="evidence" value="ECO:0007669"/>
    <property type="project" value="TreeGrafter"/>
</dbReference>
<proteinExistence type="predicted"/>
<dbReference type="PANTHER" id="PTHR14684">
    <property type="entry name" value="THIOREDOXIN DOMAIN-CONTAINING PROTEIN 15"/>
    <property type="match status" value="1"/>
</dbReference>
<name>A0AAD4MRX6_9BILA</name>
<feature type="chain" id="PRO_5041939137" description="Thioredoxin domain-containing protein" evidence="2">
    <location>
        <begin position="29"/>
        <end position="306"/>
    </location>
</feature>
<comment type="caution">
    <text evidence="3">The sequence shown here is derived from an EMBL/GenBank/DDBJ whole genome shotgun (WGS) entry which is preliminary data.</text>
</comment>
<dbReference type="GO" id="GO:0060271">
    <property type="term" value="P:cilium assembly"/>
    <property type="evidence" value="ECO:0007669"/>
    <property type="project" value="TreeGrafter"/>
</dbReference>